<evidence type="ECO:0000313" key="2">
    <source>
        <dbReference type="Proteomes" id="UP001595616"/>
    </source>
</evidence>
<dbReference type="EMBL" id="JBHRYQ010000001">
    <property type="protein sequence ID" value="MFC3810182.1"/>
    <property type="molecule type" value="Genomic_DNA"/>
</dbReference>
<dbReference type="RefSeq" id="WP_379836086.1">
    <property type="nucleotide sequence ID" value="NZ_JBHRYQ010000001.1"/>
</dbReference>
<dbReference type="Proteomes" id="UP001595616">
    <property type="component" value="Unassembled WGS sequence"/>
</dbReference>
<reference evidence="2" key="1">
    <citation type="journal article" date="2019" name="Int. J. Syst. Evol. Microbiol.">
        <title>The Global Catalogue of Microorganisms (GCM) 10K type strain sequencing project: providing services to taxonomists for standard genome sequencing and annotation.</title>
        <authorList>
            <consortium name="The Broad Institute Genomics Platform"/>
            <consortium name="The Broad Institute Genome Sequencing Center for Infectious Disease"/>
            <person name="Wu L."/>
            <person name="Ma J."/>
        </authorList>
    </citation>
    <scope>NUCLEOTIDE SEQUENCE [LARGE SCALE GENOMIC DNA]</scope>
    <source>
        <strain evidence="2">CECT 7956</strain>
    </source>
</reference>
<evidence type="ECO:0008006" key="3">
    <source>
        <dbReference type="Google" id="ProtNLM"/>
    </source>
</evidence>
<protein>
    <recommendedName>
        <fullName evidence="3">Lipoprotein</fullName>
    </recommendedName>
</protein>
<accession>A0ABV7YTL6</accession>
<evidence type="ECO:0000313" key="1">
    <source>
        <dbReference type="EMBL" id="MFC3810182.1"/>
    </source>
</evidence>
<proteinExistence type="predicted"/>
<sequence length="201" mass="22031">MHKFLKSLLFTFAVSSLFVSCSKDAVEKKNFIAYDGVEYPLTKAYFEGYGQDQPNEGYLIDAYFFSEGINVIGANPNKIDSLSGSGTVVYLELFSNIKDLLEKGDYIYDANQTYLSNTFDFGLVGLNFDLNNGNGSVFDISGGKVSVKTSGTSYEITFDLTESGGKKITGSYSGEVKYQAYSAINNKGVAKKSNHVSDEIR</sequence>
<name>A0ABV7YTL6_9BACT</name>
<dbReference type="PROSITE" id="PS51257">
    <property type="entry name" value="PROKAR_LIPOPROTEIN"/>
    <property type="match status" value="1"/>
</dbReference>
<comment type="caution">
    <text evidence="1">The sequence shown here is derived from an EMBL/GenBank/DDBJ whole genome shotgun (WGS) entry which is preliminary data.</text>
</comment>
<gene>
    <name evidence="1" type="ORF">ACFOOI_05920</name>
</gene>
<keyword evidence="2" id="KW-1185">Reference proteome</keyword>
<organism evidence="1 2">
    <name type="scientific">Lacihabitans lacunae</name>
    <dbReference type="NCBI Taxonomy" id="1028214"/>
    <lineage>
        <taxon>Bacteria</taxon>
        <taxon>Pseudomonadati</taxon>
        <taxon>Bacteroidota</taxon>
        <taxon>Cytophagia</taxon>
        <taxon>Cytophagales</taxon>
        <taxon>Leadbetterellaceae</taxon>
        <taxon>Lacihabitans</taxon>
    </lineage>
</organism>